<dbReference type="AlphaFoldDB" id="A0A060I9H3"/>
<evidence type="ECO:0000256" key="1">
    <source>
        <dbReference type="SAM" id="SignalP"/>
    </source>
</evidence>
<feature type="signal peptide" evidence="1">
    <location>
        <begin position="1"/>
        <end position="26"/>
    </location>
</feature>
<proteinExistence type="predicted"/>
<dbReference type="HOGENOM" id="CLU_1936370_0_0_5"/>
<reference evidence="2 3" key="1">
    <citation type="submission" date="2013-12" db="EMBL/GenBank/DDBJ databases">
        <title>Complete genome sequence of Rhizobium etli bv. mimosae IE4771.</title>
        <authorList>
            <person name="Bustos P."/>
            <person name="Santamaria R.I."/>
            <person name="Lozano L."/>
            <person name="Ormeno-Orrillo E."/>
            <person name="Rogel M.A."/>
            <person name="Romero D."/>
            <person name="Cevallos M.A."/>
            <person name="Martinez-Romero E."/>
            <person name="Gonzalez V."/>
        </authorList>
    </citation>
    <scope>NUCLEOTIDE SEQUENCE [LARGE SCALE GENOMIC DNA]</scope>
    <source>
        <strain evidence="2 3">IE4771</strain>
    </source>
</reference>
<feature type="chain" id="PRO_5001586886" evidence="1">
    <location>
        <begin position="27"/>
        <end position="130"/>
    </location>
</feature>
<gene>
    <name evidence="2" type="ORF">IE4771_CH03194</name>
</gene>
<evidence type="ECO:0000313" key="2">
    <source>
        <dbReference type="EMBL" id="AIC28281.1"/>
    </source>
</evidence>
<dbReference type="Proteomes" id="UP000027180">
    <property type="component" value="Chromosome"/>
</dbReference>
<organism evidence="2 3">
    <name type="scientific">Rhizobium etli bv. mimosae str. IE4771</name>
    <dbReference type="NCBI Taxonomy" id="1432050"/>
    <lineage>
        <taxon>Bacteria</taxon>
        <taxon>Pseudomonadati</taxon>
        <taxon>Pseudomonadota</taxon>
        <taxon>Alphaproteobacteria</taxon>
        <taxon>Hyphomicrobiales</taxon>
        <taxon>Rhizobiaceae</taxon>
        <taxon>Rhizobium/Agrobacterium group</taxon>
        <taxon>Rhizobium</taxon>
    </lineage>
</organism>
<name>A0A060I9H3_RHIET</name>
<accession>A0A060I9H3</accession>
<dbReference type="KEGG" id="rei:IE4771_CH03194"/>
<sequence length="130" mass="14063">MEDLMIATRFCAAATILTFAASAVFAQTALPRNVTIPEGYITVQSSMSLSLPFDQGAQLDEQVQKAQKALYNIASRNCSVVVETIAEDCKITGITNNVDMQRGNNRDGFISVRGQISMAIKLKPSMQGSK</sequence>
<protein>
    <submittedName>
        <fullName evidence="2">Uncharacterized protein</fullName>
    </submittedName>
</protein>
<dbReference type="EMBL" id="CP006986">
    <property type="protein sequence ID" value="AIC28281.1"/>
    <property type="molecule type" value="Genomic_DNA"/>
</dbReference>
<keyword evidence="1" id="KW-0732">Signal</keyword>
<evidence type="ECO:0000313" key="3">
    <source>
        <dbReference type="Proteomes" id="UP000027180"/>
    </source>
</evidence>